<dbReference type="Proteomes" id="UP000008820">
    <property type="component" value="Chromosome 2"/>
</dbReference>
<protein>
    <submittedName>
        <fullName evidence="2">Uncharacterized protein</fullName>
    </submittedName>
</protein>
<keyword evidence="3" id="KW-1185">Reference proteome</keyword>
<reference evidence="2 3" key="1">
    <citation type="submission" date="2017-06" db="EMBL/GenBank/DDBJ databases">
        <title>Aedes aegypti genome working group (AGWG) sequencing and assembly.</title>
        <authorList>
            <consortium name="Aedes aegypti Genome Working Group (AGWG)"/>
            <person name="Matthews B.J."/>
        </authorList>
    </citation>
    <scope>NUCLEOTIDE SEQUENCE [LARGE SCALE GENOMIC DNA]</scope>
    <source>
        <strain evidence="2 3">LVP_AGWG</strain>
    </source>
</reference>
<feature type="region of interest" description="Disordered" evidence="1">
    <location>
        <begin position="91"/>
        <end position="116"/>
    </location>
</feature>
<gene>
    <name evidence="2" type="primary">110675648</name>
</gene>
<reference evidence="2" key="2">
    <citation type="submission" date="2020-05" db="UniProtKB">
        <authorList>
            <consortium name="EnsemblMetazoa"/>
        </authorList>
    </citation>
    <scope>IDENTIFICATION</scope>
    <source>
        <strain evidence="2">LVP_AGWG</strain>
    </source>
</reference>
<dbReference type="EnsemblMetazoa" id="AAEL024014-RA">
    <property type="protein sequence ID" value="AAEL024014-PA"/>
    <property type="gene ID" value="AAEL024014"/>
</dbReference>
<dbReference type="AlphaFoldDB" id="A0A6I8TRH8"/>
<proteinExistence type="predicted"/>
<evidence type="ECO:0000313" key="2">
    <source>
        <dbReference type="EnsemblMetazoa" id="AAEL024014-PA"/>
    </source>
</evidence>
<accession>A0A6I8TRH8</accession>
<name>A0A6I8TRH8_AEDAE</name>
<feature type="compositionally biased region" description="Basic and acidic residues" evidence="1">
    <location>
        <begin position="95"/>
        <end position="106"/>
    </location>
</feature>
<organism evidence="2 3">
    <name type="scientific">Aedes aegypti</name>
    <name type="common">Yellowfever mosquito</name>
    <name type="synonym">Culex aegypti</name>
    <dbReference type="NCBI Taxonomy" id="7159"/>
    <lineage>
        <taxon>Eukaryota</taxon>
        <taxon>Metazoa</taxon>
        <taxon>Ecdysozoa</taxon>
        <taxon>Arthropoda</taxon>
        <taxon>Hexapoda</taxon>
        <taxon>Insecta</taxon>
        <taxon>Pterygota</taxon>
        <taxon>Neoptera</taxon>
        <taxon>Endopterygota</taxon>
        <taxon>Diptera</taxon>
        <taxon>Nematocera</taxon>
        <taxon>Culicoidea</taxon>
        <taxon>Culicidae</taxon>
        <taxon>Culicinae</taxon>
        <taxon>Aedini</taxon>
        <taxon>Aedes</taxon>
        <taxon>Stegomyia</taxon>
    </lineage>
</organism>
<sequence>MLEKAKVSFRNKVISFVRREWSQVAAVVIVPMNQPWNLVGTYRRNCIPPLDPSRRKAVSYPSPVKKCARYPARESTSNPYVVQRQVITECPNCDSPDKPTNRRPTNDRQPAPGDEKCKSFQITLFPFP</sequence>
<evidence type="ECO:0000256" key="1">
    <source>
        <dbReference type="SAM" id="MobiDB-lite"/>
    </source>
</evidence>
<dbReference type="InParanoid" id="A0A6I8TRH8"/>
<evidence type="ECO:0000313" key="3">
    <source>
        <dbReference type="Proteomes" id="UP000008820"/>
    </source>
</evidence>